<protein>
    <recommendedName>
        <fullName evidence="3">Phosphatidic acid phosphatase type 2/haloperoxidase domain-containing protein</fullName>
    </recommendedName>
</protein>
<evidence type="ECO:0000256" key="1">
    <source>
        <dbReference type="SAM" id="MobiDB-lite"/>
    </source>
</evidence>
<dbReference type="RefSeq" id="WP_183320753.1">
    <property type="nucleotide sequence ID" value="NZ_JACHVQ010000001.1"/>
</dbReference>
<organism evidence="4 5">
    <name type="scientific">Flexivirga oryzae</name>
    <dbReference type="NCBI Taxonomy" id="1794944"/>
    <lineage>
        <taxon>Bacteria</taxon>
        <taxon>Bacillati</taxon>
        <taxon>Actinomycetota</taxon>
        <taxon>Actinomycetes</taxon>
        <taxon>Micrococcales</taxon>
        <taxon>Dermacoccaceae</taxon>
        <taxon>Flexivirga</taxon>
    </lineage>
</organism>
<evidence type="ECO:0000259" key="3">
    <source>
        <dbReference type="Pfam" id="PF01569"/>
    </source>
</evidence>
<evidence type="ECO:0000313" key="5">
    <source>
        <dbReference type="Proteomes" id="UP000559182"/>
    </source>
</evidence>
<keyword evidence="5" id="KW-1185">Reference proteome</keyword>
<evidence type="ECO:0000256" key="2">
    <source>
        <dbReference type="SAM" id="Phobius"/>
    </source>
</evidence>
<feature type="region of interest" description="Disordered" evidence="1">
    <location>
        <begin position="1"/>
        <end position="38"/>
    </location>
</feature>
<feature type="transmembrane region" description="Helical" evidence="2">
    <location>
        <begin position="279"/>
        <end position="301"/>
    </location>
</feature>
<comment type="caution">
    <text evidence="4">The sequence shown here is derived from an EMBL/GenBank/DDBJ whole genome shotgun (WGS) entry which is preliminary data.</text>
</comment>
<feature type="transmembrane region" description="Helical" evidence="2">
    <location>
        <begin position="165"/>
        <end position="181"/>
    </location>
</feature>
<feature type="transmembrane region" description="Helical" evidence="2">
    <location>
        <begin position="47"/>
        <end position="70"/>
    </location>
</feature>
<feature type="transmembrane region" description="Helical" evidence="2">
    <location>
        <begin position="213"/>
        <end position="234"/>
    </location>
</feature>
<feature type="transmembrane region" description="Helical" evidence="2">
    <location>
        <begin position="246"/>
        <end position="267"/>
    </location>
</feature>
<dbReference type="Proteomes" id="UP000559182">
    <property type="component" value="Unassembled WGS sequence"/>
</dbReference>
<dbReference type="Pfam" id="PF01569">
    <property type="entry name" value="PAP2"/>
    <property type="match status" value="1"/>
</dbReference>
<keyword evidence="2" id="KW-1133">Transmembrane helix</keyword>
<keyword evidence="2" id="KW-0472">Membrane</keyword>
<feature type="transmembrane region" description="Helical" evidence="2">
    <location>
        <begin position="126"/>
        <end position="145"/>
    </location>
</feature>
<dbReference type="SUPFAM" id="SSF48317">
    <property type="entry name" value="Acid phosphatase/Vanadium-dependent haloperoxidase"/>
    <property type="match status" value="1"/>
</dbReference>
<reference evidence="4 5" key="1">
    <citation type="submission" date="2020-08" db="EMBL/GenBank/DDBJ databases">
        <title>Sequencing the genomes of 1000 actinobacteria strains.</title>
        <authorList>
            <person name="Klenk H.-P."/>
        </authorList>
    </citation>
    <scope>NUCLEOTIDE SEQUENCE [LARGE SCALE GENOMIC DNA]</scope>
    <source>
        <strain evidence="4 5">DSM 105369</strain>
    </source>
</reference>
<sequence length="306" mass="31480">MSTTHSRHTSNAEDPHGAGGESDGVMATATTSTREGTVRPTVPRGAVWVHALAMAVCAVAGLAVMIRYAIHSVSGFAQDERMMESLGVTPDGWSRIMDVLDLVTYTGVALALTACVVVAMLQRRWAVAIAAGVLIGGATVTTQILKHQVLHSVAIYSNSLPSGHTTVGLSLALAAIVVASYRWRPLVTAGGAALATFIGAGTVASHWHRPGDVLAAGMVCLGWAAAALLVAGGGQRRTPVARRGPALVIAAVLGVAFAGLVFVIIGVRPRFGFHDLGLATVTLGALGLMFAVVIGWVSVVVDRRVA</sequence>
<dbReference type="AlphaFoldDB" id="A0A839NDI6"/>
<dbReference type="EMBL" id="JACHVQ010000001">
    <property type="protein sequence ID" value="MBB2892602.1"/>
    <property type="molecule type" value="Genomic_DNA"/>
</dbReference>
<dbReference type="InterPro" id="IPR036938">
    <property type="entry name" value="PAP2/HPO_sf"/>
</dbReference>
<accession>A0A839NDI6</accession>
<proteinExistence type="predicted"/>
<dbReference type="Gene3D" id="1.20.144.10">
    <property type="entry name" value="Phosphatidic acid phosphatase type 2/haloperoxidase"/>
    <property type="match status" value="1"/>
</dbReference>
<dbReference type="InterPro" id="IPR000326">
    <property type="entry name" value="PAP2/HPO"/>
</dbReference>
<keyword evidence="2" id="KW-0812">Transmembrane</keyword>
<feature type="domain" description="Phosphatidic acid phosphatase type 2/haloperoxidase" evidence="3">
    <location>
        <begin position="157"/>
        <end position="230"/>
    </location>
</feature>
<evidence type="ECO:0000313" key="4">
    <source>
        <dbReference type="EMBL" id="MBB2892602.1"/>
    </source>
</evidence>
<gene>
    <name evidence="4" type="ORF">FHU39_002586</name>
</gene>
<feature type="transmembrane region" description="Helical" evidence="2">
    <location>
        <begin position="186"/>
        <end position="207"/>
    </location>
</feature>
<feature type="transmembrane region" description="Helical" evidence="2">
    <location>
        <begin position="102"/>
        <end position="121"/>
    </location>
</feature>
<name>A0A839NDI6_9MICO</name>